<reference evidence="1" key="1">
    <citation type="submission" date="2022-09" db="EMBL/GenBank/DDBJ databases">
        <title>Actin cytoskeleton and complex cell architecture in an #Asgard archaeon.</title>
        <authorList>
            <person name="Ponce Toledo R.I."/>
            <person name="Schleper C."/>
            <person name="Rodrigues Oliveira T."/>
            <person name="Wollweber F."/>
            <person name="Xu J."/>
            <person name="Rittmann S."/>
            <person name="Klingl A."/>
            <person name="Pilhofer M."/>
        </authorList>
    </citation>
    <scope>NUCLEOTIDE SEQUENCE</scope>
    <source>
        <strain evidence="1">B-35</strain>
    </source>
</reference>
<gene>
    <name evidence="1" type="ORF">NEF87_000324</name>
</gene>
<dbReference type="Proteomes" id="UP001208689">
    <property type="component" value="Chromosome"/>
</dbReference>
<name>A0ABY6HNG9_9ARCH</name>
<accession>A0ABY6HNG9</accession>
<organism evidence="1 2">
    <name type="scientific">Candidatus Lokiarchaeum ossiferum</name>
    <dbReference type="NCBI Taxonomy" id="2951803"/>
    <lineage>
        <taxon>Archaea</taxon>
        <taxon>Promethearchaeati</taxon>
        <taxon>Promethearchaeota</taxon>
        <taxon>Promethearchaeia</taxon>
        <taxon>Promethearchaeales</taxon>
        <taxon>Promethearchaeaceae</taxon>
        <taxon>Candidatus Lokiarchaeum</taxon>
    </lineage>
</organism>
<dbReference type="SUPFAM" id="SSF54593">
    <property type="entry name" value="Glyoxalase/Bleomycin resistance protein/Dihydroxybiphenyl dioxygenase"/>
    <property type="match status" value="1"/>
</dbReference>
<dbReference type="Gene3D" id="3.10.180.10">
    <property type="entry name" value="2,3-Dihydroxybiphenyl 1,2-Dioxygenase, domain 1"/>
    <property type="match status" value="1"/>
</dbReference>
<evidence type="ECO:0008006" key="3">
    <source>
        <dbReference type="Google" id="ProtNLM"/>
    </source>
</evidence>
<sequence length="390" mass="44924">MPKNICGKCHHIYDSPLAGKCPNCNSPTGQTFDFQNDDTFLNESIPKILEERKEFGLEGLVKGLNCIIINTEPEKHRAAVEELLKYTGFQFKYTYEWNQVLTSVLSCKNSPDLLIQSRKLETNPFRIYNNGKKIHNLPNTRLETFVFATDHLDNYVKKQKARGISFLTDEILNTSNYSFIQSKPTPYMGISYGFIEWKDPTHDYYSDEASELNWNLEKPSQNYLKNIGRLDHTATRVRAKDRDAAIIEFMKYTNYNFDFAVYVKHLNSITSVARLSATDFAMVFTSGITAFENITKSGPTEGFIYNYGTRTHHMAFDTTNIEDTFSELQNNKMDFLIDLVGSREEGLKQTFSAQSPNTMLVNEYIHRYDDFDGFFTKSNVTDLTKSTEKQ</sequence>
<dbReference type="EMBL" id="CP104013">
    <property type="protein sequence ID" value="UYP44039.1"/>
    <property type="molecule type" value="Genomic_DNA"/>
</dbReference>
<evidence type="ECO:0000313" key="2">
    <source>
        <dbReference type="Proteomes" id="UP001208689"/>
    </source>
</evidence>
<dbReference type="InterPro" id="IPR029068">
    <property type="entry name" value="Glyas_Bleomycin-R_OHBP_Dase"/>
</dbReference>
<keyword evidence="2" id="KW-1185">Reference proteome</keyword>
<protein>
    <recommendedName>
        <fullName evidence="3">VOC domain-containing protein</fullName>
    </recommendedName>
</protein>
<evidence type="ECO:0000313" key="1">
    <source>
        <dbReference type="EMBL" id="UYP44039.1"/>
    </source>
</evidence>
<proteinExistence type="predicted"/>